<evidence type="ECO:0000256" key="2">
    <source>
        <dbReference type="ARBA" id="ARBA00022448"/>
    </source>
</evidence>
<protein>
    <submittedName>
        <fullName evidence="10">Drug resistance transporter, EmrB/QacA subfamily</fullName>
    </submittedName>
</protein>
<comment type="caution">
    <text evidence="10">The sequence shown here is derived from an EMBL/GenBank/DDBJ whole genome shotgun (WGS) entry which is preliminary data.</text>
</comment>
<feature type="transmembrane region" description="Helical" evidence="8">
    <location>
        <begin position="122"/>
        <end position="143"/>
    </location>
</feature>
<evidence type="ECO:0000256" key="5">
    <source>
        <dbReference type="ARBA" id="ARBA00022989"/>
    </source>
</evidence>
<evidence type="ECO:0000256" key="4">
    <source>
        <dbReference type="ARBA" id="ARBA00022692"/>
    </source>
</evidence>
<evidence type="ECO:0000313" key="11">
    <source>
        <dbReference type="Proteomes" id="UP001158049"/>
    </source>
</evidence>
<evidence type="ECO:0000256" key="3">
    <source>
        <dbReference type="ARBA" id="ARBA00022475"/>
    </source>
</evidence>
<keyword evidence="2" id="KW-0813">Transport</keyword>
<feature type="transmembrane region" description="Helical" evidence="8">
    <location>
        <begin position="351"/>
        <end position="371"/>
    </location>
</feature>
<dbReference type="CDD" id="cd17321">
    <property type="entry name" value="MFS_MMR_MDR_like"/>
    <property type="match status" value="1"/>
</dbReference>
<organism evidence="10 11">
    <name type="scientific">Noviherbaspirillum suwonense</name>
    <dbReference type="NCBI Taxonomy" id="1224511"/>
    <lineage>
        <taxon>Bacteria</taxon>
        <taxon>Pseudomonadati</taxon>
        <taxon>Pseudomonadota</taxon>
        <taxon>Betaproteobacteria</taxon>
        <taxon>Burkholderiales</taxon>
        <taxon>Oxalobacteraceae</taxon>
        <taxon>Noviherbaspirillum</taxon>
    </lineage>
</organism>
<feature type="transmembrane region" description="Helical" evidence="8">
    <location>
        <begin position="377"/>
        <end position="401"/>
    </location>
</feature>
<reference evidence="10 11" key="1">
    <citation type="submission" date="2017-05" db="EMBL/GenBank/DDBJ databases">
        <authorList>
            <person name="Varghese N."/>
            <person name="Submissions S."/>
        </authorList>
    </citation>
    <scope>NUCLEOTIDE SEQUENCE [LARGE SCALE GENOMIC DNA]</scope>
    <source>
        <strain evidence="10 11">DSM 26001</strain>
    </source>
</reference>
<dbReference type="SUPFAM" id="SSF103473">
    <property type="entry name" value="MFS general substrate transporter"/>
    <property type="match status" value="1"/>
</dbReference>
<dbReference type="InterPro" id="IPR036259">
    <property type="entry name" value="MFS_trans_sf"/>
</dbReference>
<accession>A0ABY1QQ58</accession>
<feature type="transmembrane region" description="Helical" evidence="8">
    <location>
        <begin position="248"/>
        <end position="265"/>
    </location>
</feature>
<feature type="transmembrane region" description="Helical" evidence="8">
    <location>
        <begin position="422"/>
        <end position="441"/>
    </location>
</feature>
<dbReference type="Proteomes" id="UP001158049">
    <property type="component" value="Unassembled WGS sequence"/>
</dbReference>
<feature type="transmembrane region" description="Helical" evidence="8">
    <location>
        <begin position="97"/>
        <end position="116"/>
    </location>
</feature>
<feature type="compositionally biased region" description="Polar residues" evidence="7">
    <location>
        <begin position="1"/>
        <end position="15"/>
    </location>
</feature>
<proteinExistence type="predicted"/>
<gene>
    <name evidence="10" type="ORF">SAMN06295970_12626</name>
</gene>
<feature type="domain" description="Major facilitator superfamily (MFS) profile" evidence="9">
    <location>
        <begin position="31"/>
        <end position="520"/>
    </location>
</feature>
<feature type="transmembrane region" description="Helical" evidence="8">
    <location>
        <begin position="183"/>
        <end position="202"/>
    </location>
</feature>
<feature type="transmembrane region" description="Helical" evidence="8">
    <location>
        <begin position="286"/>
        <end position="305"/>
    </location>
</feature>
<keyword evidence="11" id="KW-1185">Reference proteome</keyword>
<feature type="transmembrane region" description="Helical" evidence="8">
    <location>
        <begin position="67"/>
        <end position="85"/>
    </location>
</feature>
<dbReference type="PANTHER" id="PTHR42718:SF42">
    <property type="entry name" value="EXPORT PROTEIN"/>
    <property type="match status" value="1"/>
</dbReference>
<dbReference type="InterPro" id="IPR020846">
    <property type="entry name" value="MFS_dom"/>
</dbReference>
<dbReference type="Gene3D" id="1.20.1250.20">
    <property type="entry name" value="MFS general substrate transporter like domains"/>
    <property type="match status" value="1"/>
</dbReference>
<keyword evidence="4 8" id="KW-0812">Transmembrane</keyword>
<dbReference type="NCBIfam" id="TIGR00711">
    <property type="entry name" value="efflux_EmrB"/>
    <property type="match status" value="1"/>
</dbReference>
<keyword evidence="3" id="KW-1003">Cell membrane</keyword>
<dbReference type="InterPro" id="IPR004638">
    <property type="entry name" value="EmrB-like"/>
</dbReference>
<keyword evidence="5 8" id="KW-1133">Transmembrane helix</keyword>
<comment type="subcellular location">
    <subcellularLocation>
        <location evidence="1">Cell membrane</location>
        <topology evidence="1">Multi-pass membrane protein</topology>
    </subcellularLocation>
</comment>
<feature type="region of interest" description="Disordered" evidence="7">
    <location>
        <begin position="1"/>
        <end position="22"/>
    </location>
</feature>
<dbReference type="Pfam" id="PF07690">
    <property type="entry name" value="MFS_1"/>
    <property type="match status" value="2"/>
</dbReference>
<keyword evidence="6 8" id="KW-0472">Membrane</keyword>
<feature type="transmembrane region" description="Helical" evidence="8">
    <location>
        <begin position="155"/>
        <end position="177"/>
    </location>
</feature>
<dbReference type="PANTHER" id="PTHR42718">
    <property type="entry name" value="MAJOR FACILITATOR SUPERFAMILY MULTIDRUG TRANSPORTER MFSC"/>
    <property type="match status" value="1"/>
</dbReference>
<feature type="transmembrane region" description="Helical" evidence="8">
    <location>
        <begin position="214"/>
        <end position="236"/>
    </location>
</feature>
<name>A0ABY1QQ58_9BURK</name>
<evidence type="ECO:0000256" key="6">
    <source>
        <dbReference type="ARBA" id="ARBA00023136"/>
    </source>
</evidence>
<feature type="transmembrane region" description="Helical" evidence="8">
    <location>
        <begin position="496"/>
        <end position="516"/>
    </location>
</feature>
<dbReference type="RefSeq" id="WP_283444893.1">
    <property type="nucleotide sequence ID" value="NZ_FXUL01000026.1"/>
</dbReference>
<evidence type="ECO:0000259" key="9">
    <source>
        <dbReference type="PROSITE" id="PS50850"/>
    </source>
</evidence>
<feature type="transmembrane region" description="Helical" evidence="8">
    <location>
        <begin position="317"/>
        <end position="339"/>
    </location>
</feature>
<evidence type="ECO:0000256" key="8">
    <source>
        <dbReference type="SAM" id="Phobius"/>
    </source>
</evidence>
<dbReference type="Gene3D" id="1.20.1720.10">
    <property type="entry name" value="Multidrug resistance protein D"/>
    <property type="match status" value="1"/>
</dbReference>
<dbReference type="PROSITE" id="PS50850">
    <property type="entry name" value="MFS"/>
    <property type="match status" value="1"/>
</dbReference>
<dbReference type="EMBL" id="FXUL01000026">
    <property type="protein sequence ID" value="SMP77227.1"/>
    <property type="molecule type" value="Genomic_DNA"/>
</dbReference>
<sequence length="527" mass="55698">MNRRFISTSHPSVNHASPADAPCSPRARPLVLAATILASSMVFIDGTVVNVALPALQQEFSATAVEVQWVVESYALFLASLLLVGGSAGDRYGRRRVFLVGIALFAAASVWCGMAGSVSHLIWARAVQGIGGALLVPGSLALISASFAPEIRGKAIGIWSGYTAITAALGPVLGGFLIEHWSWRAAFLLNLPLTLIVLYLTWRHVPESRGRQQGRLDWAGAALAIIGLGSLVSGLILSSEAGWRDARVAYLLSLAALALAVFIWQERRHPAPLLPLHLFRSRDFSGANLLTLLLYAALGGSLYFLPLNLIQVQGYTAFEAGAALLPFVLTMSVLSGWAGTLVDRHGSRRPLVIGPAIAALGFALFALPATGGSYWTTFFPALLVLGLGMAISVAPLTTTVMNALEPGLAGAASGVNNAVSRLASLLAIAMFGIVMSIAFNAKLSSMTHGLRPALMQEVTRQQGRLAAMETPAAATQAEAHQVRVAINQAFVHGFRWVMLLSAGLALGSSFCAWQLISKRTTRHAVAE</sequence>
<dbReference type="InterPro" id="IPR011701">
    <property type="entry name" value="MFS"/>
</dbReference>
<feature type="transmembrane region" description="Helical" evidence="8">
    <location>
        <begin position="30"/>
        <end position="55"/>
    </location>
</feature>
<dbReference type="PRINTS" id="PR01036">
    <property type="entry name" value="TCRTETB"/>
</dbReference>
<evidence type="ECO:0000256" key="7">
    <source>
        <dbReference type="SAM" id="MobiDB-lite"/>
    </source>
</evidence>
<evidence type="ECO:0000313" key="10">
    <source>
        <dbReference type="EMBL" id="SMP77227.1"/>
    </source>
</evidence>
<evidence type="ECO:0000256" key="1">
    <source>
        <dbReference type="ARBA" id="ARBA00004651"/>
    </source>
</evidence>